<evidence type="ECO:0000256" key="13">
    <source>
        <dbReference type="ARBA" id="ARBA00042342"/>
    </source>
</evidence>
<proteinExistence type="inferred from homology"/>
<dbReference type="PANTHER" id="PTHR22600:SF38">
    <property type="entry name" value="BETA-HEXOSAMINIDASE SUBUNIT BETA"/>
    <property type="match status" value="1"/>
</dbReference>
<evidence type="ECO:0000256" key="4">
    <source>
        <dbReference type="ARBA" id="ARBA00012663"/>
    </source>
</evidence>
<comment type="catalytic activity">
    <reaction evidence="16">
        <text>a ganglioside GM2 + H2O = a ganglioside GM3 + N-acetyl-beta-D-galactosamine</text>
        <dbReference type="Rhea" id="RHEA:47968"/>
        <dbReference type="ChEBI" id="CHEBI:15377"/>
        <dbReference type="ChEBI" id="CHEBI:28497"/>
        <dbReference type="ChEBI" id="CHEBI:79210"/>
        <dbReference type="ChEBI" id="CHEBI:79218"/>
    </reaction>
    <physiologicalReaction direction="left-to-right" evidence="16">
        <dbReference type="Rhea" id="RHEA:47969"/>
    </physiologicalReaction>
</comment>
<gene>
    <name evidence="22" type="ORF">P7K49_004894</name>
</gene>
<evidence type="ECO:0000256" key="15">
    <source>
        <dbReference type="ARBA" id="ARBA00043767"/>
    </source>
</evidence>
<comment type="catalytic activity">
    <reaction evidence="19">
        <text>N-acetyl-beta-D-galactosaminyl-(1-&gt;4)-beta-D-3-sulfogalactosyl-(1-&gt;4)-beta-D-glucosyl-(1&lt;-&gt;1')-ceramide + H2O = a beta-D-3-sulfogalactosyl-(1-&gt;4)-beta-D-glucosyl-(1&lt;-&gt;1')-ceramide + N-acetyl-beta-D-galactosamine</text>
        <dbReference type="Rhea" id="RHEA:48276"/>
        <dbReference type="ChEBI" id="CHEBI:15377"/>
        <dbReference type="ChEBI" id="CHEBI:28497"/>
        <dbReference type="ChEBI" id="CHEBI:90163"/>
        <dbReference type="ChEBI" id="CHEBI:90164"/>
    </reaction>
    <physiologicalReaction direction="left-to-right" evidence="19">
        <dbReference type="Rhea" id="RHEA:48277"/>
    </physiologicalReaction>
</comment>
<evidence type="ECO:0000256" key="9">
    <source>
        <dbReference type="ARBA" id="ARBA00023329"/>
    </source>
</evidence>
<sequence>MAFNKFNVLHWHIVDDQSFPYQSIAFPELSNKVSKLYSLSHIYTPNDVHMVIEYARLRGIRVLPEFDTPGHTLSWGKGQKDLLTPCYNRKNKLDSFGPINPILNTTYSFLTTFFKEEHTYSFSRLLDIIATIKKGSIVWQEVFDDKVKVSIVKTASDQFKRLIFGGQLGLEPGTIVEVWKDSGYPQELSRVTASGFPVILSAPWYLDLISYGQDWRKYYKVEPLDFGGTREQKQLVIGGEACLWGEYVDATNLTPRLWYGIYVVTFKN</sequence>
<dbReference type="InterPro" id="IPR015883">
    <property type="entry name" value="Glyco_hydro_20_cat"/>
</dbReference>
<evidence type="ECO:0000256" key="1">
    <source>
        <dbReference type="ARBA" id="ARBA00001231"/>
    </source>
</evidence>
<evidence type="ECO:0000256" key="20">
    <source>
        <dbReference type="ARBA" id="ARBA00049464"/>
    </source>
</evidence>
<comment type="catalytic activity">
    <reaction evidence="15">
        <text>a ganglioside GM2 (d18:1(4E)) + H2O = a ganglioside GM3 (d18:1(4E)) + N-acetyl-beta-D-galactosamine</text>
        <dbReference type="Rhea" id="RHEA:47940"/>
        <dbReference type="ChEBI" id="CHEBI:15377"/>
        <dbReference type="ChEBI" id="CHEBI:28497"/>
        <dbReference type="ChEBI" id="CHEBI:60065"/>
        <dbReference type="ChEBI" id="CHEBI:71502"/>
    </reaction>
    <physiologicalReaction direction="left-to-right" evidence="15">
        <dbReference type="Rhea" id="RHEA:47941"/>
    </physiologicalReaction>
</comment>
<comment type="function">
    <text evidence="17">Hydrolyzes the non-reducing end N-acetyl-D-hexosamine and/or sulfated N-acetyl-D-hexosamine of glycoconjugates, such as the oligosaccharide moieties from proteins and neutral glycolipids, or from certain mucopolysaccharides. The isozyme B does not hydrolyze each of these substrates, however hydrolyzes efficiently neutral oligosaccharide. Only the isozyme A is responsible for the degradation of GM2 gangliosides in the presence of GM2A. During fertilization is responsible, at least in part, for the zona block to polyspermy. Present in the cortical granules of non-activated oocytes, is exocytosed during the cortical reaction in response to oocyte activation and inactivates the sperm galactosyltransferase-binding site, accounting for the block in sperm binding to the zona pellucida.</text>
</comment>
<organism evidence="22 23">
    <name type="scientific">Saguinus oedipus</name>
    <name type="common">Cotton-top tamarin</name>
    <name type="synonym">Oedipomidas oedipus</name>
    <dbReference type="NCBI Taxonomy" id="9490"/>
    <lineage>
        <taxon>Eukaryota</taxon>
        <taxon>Metazoa</taxon>
        <taxon>Chordata</taxon>
        <taxon>Craniata</taxon>
        <taxon>Vertebrata</taxon>
        <taxon>Euteleostomi</taxon>
        <taxon>Mammalia</taxon>
        <taxon>Eutheria</taxon>
        <taxon>Euarchontoglires</taxon>
        <taxon>Primates</taxon>
        <taxon>Haplorrhini</taxon>
        <taxon>Platyrrhini</taxon>
        <taxon>Cebidae</taxon>
        <taxon>Callitrichinae</taxon>
        <taxon>Saguinus</taxon>
    </lineage>
</organism>
<accession>A0ABQ9W8R1</accession>
<evidence type="ECO:0000256" key="12">
    <source>
        <dbReference type="ARBA" id="ARBA00040637"/>
    </source>
</evidence>
<dbReference type="EC" id="3.2.1.52" evidence="4"/>
<comment type="subcellular location">
    <subcellularLocation>
        <location evidence="11">Cytoplasmic vesicle</location>
        <location evidence="11">Secretory vesicle</location>
        <location evidence="11">Cortical granule</location>
    </subcellularLocation>
    <subcellularLocation>
        <location evidence="2">Lysosome</location>
    </subcellularLocation>
</comment>
<keyword evidence="9" id="KW-0968">Cytoplasmic vesicle</keyword>
<feature type="domain" description="Glycoside hydrolase family 20 catalytic" evidence="21">
    <location>
        <begin position="1"/>
        <end position="116"/>
    </location>
</feature>
<keyword evidence="6" id="KW-0443">Lipid metabolism</keyword>
<comment type="subunit">
    <text evidence="18">There are 3 forms of beta-hexosaminidase: hexosaminidase A is a heterodimer composed of one subunit alpha and one subunit beta (chain A and B); hexosaminidase B is a homodimer of two beta subunits (two chains A and B); hexosaminidase S is a homodimer of two alpha subunits. The composition of the dimer (isozyme A versus isozyme S) has a significant effect on the substrate specificity of the alpha subunit active site.</text>
</comment>
<protein>
    <recommendedName>
        <fullName evidence="12">Beta-hexosaminidase subunit beta</fullName>
        <ecNumber evidence="4">3.2.1.52</ecNumber>
    </recommendedName>
    <alternativeName>
        <fullName evidence="13">Beta-N-acetylhexosaminidase subunit beta</fullName>
    </alternativeName>
    <alternativeName>
        <fullName evidence="14">N-acetyl-beta-glucosaminidase subunit beta</fullName>
    </alternativeName>
</protein>
<feature type="domain" description="Glycoside hydrolase family 20 catalytic" evidence="21">
    <location>
        <begin position="118"/>
        <end position="258"/>
    </location>
</feature>
<evidence type="ECO:0000256" key="14">
    <source>
        <dbReference type="ARBA" id="ARBA00042832"/>
    </source>
</evidence>
<dbReference type="PANTHER" id="PTHR22600">
    <property type="entry name" value="BETA-HEXOSAMINIDASE"/>
    <property type="match status" value="1"/>
</dbReference>
<evidence type="ECO:0000256" key="10">
    <source>
        <dbReference type="ARBA" id="ARBA00023505"/>
    </source>
</evidence>
<dbReference type="Proteomes" id="UP001266305">
    <property type="component" value="Unassembled WGS sequence"/>
</dbReference>
<evidence type="ECO:0000256" key="7">
    <source>
        <dbReference type="ARBA" id="ARBA00023157"/>
    </source>
</evidence>
<evidence type="ECO:0000313" key="22">
    <source>
        <dbReference type="EMBL" id="KAK2118007.1"/>
    </source>
</evidence>
<keyword evidence="23" id="KW-1185">Reference proteome</keyword>
<dbReference type="Pfam" id="PF00728">
    <property type="entry name" value="Glyco_hydro_20"/>
    <property type="match status" value="2"/>
</dbReference>
<dbReference type="SUPFAM" id="SSF51445">
    <property type="entry name" value="(Trans)glycosidases"/>
    <property type="match status" value="1"/>
</dbReference>
<evidence type="ECO:0000256" key="19">
    <source>
        <dbReference type="ARBA" id="ARBA00047301"/>
    </source>
</evidence>
<evidence type="ECO:0000256" key="5">
    <source>
        <dbReference type="ARBA" id="ARBA00022801"/>
    </source>
</evidence>
<dbReference type="InterPro" id="IPR017853">
    <property type="entry name" value="GH"/>
</dbReference>
<evidence type="ECO:0000259" key="21">
    <source>
        <dbReference type="Pfam" id="PF00728"/>
    </source>
</evidence>
<keyword evidence="5" id="KW-0378">Hydrolase</keyword>
<comment type="catalytic activity">
    <reaction evidence="1">
        <text>Hydrolysis of terminal non-reducing N-acetyl-D-hexosamine residues in N-acetyl-beta-D-hexosaminides.</text>
        <dbReference type="EC" id="3.2.1.52"/>
    </reaction>
</comment>
<dbReference type="Gene3D" id="3.20.20.80">
    <property type="entry name" value="Glycosidases"/>
    <property type="match status" value="2"/>
</dbReference>
<evidence type="ECO:0000256" key="8">
    <source>
        <dbReference type="ARBA" id="ARBA00023228"/>
    </source>
</evidence>
<reference evidence="22 23" key="1">
    <citation type="submission" date="2023-05" db="EMBL/GenBank/DDBJ databases">
        <title>B98-5 Cell Line De Novo Hybrid Assembly: An Optical Mapping Approach.</title>
        <authorList>
            <person name="Kananen K."/>
            <person name="Auerbach J.A."/>
            <person name="Kautto E."/>
            <person name="Blachly J.S."/>
        </authorList>
    </citation>
    <scope>NUCLEOTIDE SEQUENCE [LARGE SCALE GENOMIC DNA]</scope>
    <source>
        <strain evidence="22">B95-8</strain>
        <tissue evidence="22">Cell line</tissue>
    </source>
</reference>
<evidence type="ECO:0000256" key="16">
    <source>
        <dbReference type="ARBA" id="ARBA00043827"/>
    </source>
</evidence>
<comment type="catalytic activity">
    <reaction evidence="20">
        <text>N-acetyl-beta-D-6-sulfogalactosaminyl-(1-&gt;4)-alpha-L-iduronyl-(1-&gt;3)-N-acetyl-D-6-sulfogalactosamine + H2O = alpha-L-iduronyl-(1-&gt;3)-N-acetyl-D-6-sulfogalactosamine + N-acetyl-D-6-sulfogalactosamine</text>
        <dbReference type="Rhea" id="RHEA:64384"/>
        <dbReference type="ChEBI" id="CHEBI:15377"/>
        <dbReference type="ChEBI" id="CHEBI:152567"/>
        <dbReference type="ChEBI" id="CHEBI:152568"/>
        <dbReference type="ChEBI" id="CHEBI:153064"/>
    </reaction>
    <physiologicalReaction direction="left-to-right" evidence="20">
        <dbReference type="Rhea" id="RHEA:64385"/>
    </physiologicalReaction>
</comment>
<name>A0ABQ9W8R1_SAGOE</name>
<comment type="caution">
    <text evidence="22">The sequence shown here is derived from an EMBL/GenBank/DDBJ whole genome shotgun (WGS) entry which is preliminary data.</text>
</comment>
<comment type="catalytic activity">
    <reaction evidence="10">
        <text>beta-D-GalNAc-(1-&gt;4)-alpha-L-IdoA-(1-&gt;3)-beta-D-GalNAc-4-sulfate-(1-&gt;4)-alpha-L-IdoA-(1-&gt;3)-D-GalNAc-4-sulfate + H2O = alpha-L-IdoA-(1-&gt;3)-beta-D-GalNAc-4-sulfate-(1-&gt;4)-alpha-L-IdoA-(1-&gt;3)-D-GalNAc-4-sulfate + N-acetyl-D-galactosamine</text>
        <dbReference type="Rhea" id="RHEA:64372"/>
        <dbReference type="ChEBI" id="CHEBI:15377"/>
        <dbReference type="ChEBI" id="CHEBI:28037"/>
        <dbReference type="ChEBI" id="CHEBI:152565"/>
        <dbReference type="ChEBI" id="CHEBI:152566"/>
    </reaction>
    <physiologicalReaction direction="left-to-right" evidence="10">
        <dbReference type="Rhea" id="RHEA:64373"/>
    </physiologicalReaction>
</comment>
<evidence type="ECO:0000256" key="6">
    <source>
        <dbReference type="ARBA" id="ARBA00023098"/>
    </source>
</evidence>
<comment type="similarity">
    <text evidence="3">Belongs to the glycosyl hydrolase 20 family.</text>
</comment>
<keyword evidence="7" id="KW-1015">Disulfide bond</keyword>
<evidence type="ECO:0000256" key="11">
    <source>
        <dbReference type="ARBA" id="ARBA00037865"/>
    </source>
</evidence>
<evidence type="ECO:0000256" key="2">
    <source>
        <dbReference type="ARBA" id="ARBA00004371"/>
    </source>
</evidence>
<dbReference type="InterPro" id="IPR025705">
    <property type="entry name" value="Beta_hexosaminidase_sua/sub"/>
</dbReference>
<dbReference type="EMBL" id="JASSZA010000002">
    <property type="protein sequence ID" value="KAK2118007.1"/>
    <property type="molecule type" value="Genomic_DNA"/>
</dbReference>
<evidence type="ECO:0000256" key="17">
    <source>
        <dbReference type="ARBA" id="ARBA00045511"/>
    </source>
</evidence>
<keyword evidence="8" id="KW-0458">Lysosome</keyword>
<evidence type="ECO:0000256" key="18">
    <source>
        <dbReference type="ARBA" id="ARBA00046959"/>
    </source>
</evidence>
<evidence type="ECO:0000256" key="3">
    <source>
        <dbReference type="ARBA" id="ARBA00006285"/>
    </source>
</evidence>
<evidence type="ECO:0000313" key="23">
    <source>
        <dbReference type="Proteomes" id="UP001266305"/>
    </source>
</evidence>